<dbReference type="InterPro" id="IPR029052">
    <property type="entry name" value="Metallo-depent_PP-like"/>
</dbReference>
<organism evidence="3 4">
    <name type="scientific">Maribacter polysiphoniae</name>
    <dbReference type="NCBI Taxonomy" id="429344"/>
    <lineage>
        <taxon>Bacteria</taxon>
        <taxon>Pseudomonadati</taxon>
        <taxon>Bacteroidota</taxon>
        <taxon>Flavobacteriia</taxon>
        <taxon>Flavobacteriales</taxon>
        <taxon>Flavobacteriaceae</taxon>
        <taxon>Maribacter</taxon>
    </lineage>
</organism>
<reference evidence="2 5" key="2">
    <citation type="submission" date="2020-07" db="EMBL/GenBank/DDBJ databases">
        <title>The draft genome sequence of Maribacter polysiphoniae KCTC 22021.</title>
        <authorList>
            <person name="Mu L."/>
        </authorList>
    </citation>
    <scope>NUCLEOTIDE SEQUENCE [LARGE SCALE GENOMIC DNA]</scope>
    <source>
        <strain evidence="2 5">KCTC 22021</strain>
    </source>
</reference>
<dbReference type="InterPro" id="IPR051693">
    <property type="entry name" value="UPF0046_metallophosphoest"/>
</dbReference>
<accession>A0A316DJZ9</accession>
<gene>
    <name evidence="2" type="ORF">HZY62_21180</name>
    <name evidence="3" type="ORF">LX92_04477</name>
</gene>
<dbReference type="Proteomes" id="UP000245667">
    <property type="component" value="Unassembled WGS sequence"/>
</dbReference>
<protein>
    <submittedName>
        <fullName evidence="3">Icc-related predicted phosphoesterase</fullName>
    </submittedName>
    <submittedName>
        <fullName evidence="2">Metallophosphatase domain-containing protein</fullName>
    </submittedName>
</protein>
<dbReference type="EMBL" id="JACWLN010000018">
    <property type="protein sequence ID" value="MBD1263116.1"/>
    <property type="molecule type" value="Genomic_DNA"/>
</dbReference>
<feature type="domain" description="Calcineurin-like phosphoesterase" evidence="1">
    <location>
        <begin position="1"/>
        <end position="175"/>
    </location>
</feature>
<dbReference type="Proteomes" id="UP000651837">
    <property type="component" value="Unassembled WGS sequence"/>
</dbReference>
<dbReference type="CDD" id="cd07379">
    <property type="entry name" value="MPP_239FB"/>
    <property type="match status" value="1"/>
</dbReference>
<reference evidence="3 4" key="1">
    <citation type="submission" date="2018-05" db="EMBL/GenBank/DDBJ databases">
        <title>Genomic Encyclopedia of Archaeal and Bacterial Type Strains, Phase II (KMG-II): from individual species to whole genera.</title>
        <authorList>
            <person name="Goeker M."/>
        </authorList>
    </citation>
    <scope>NUCLEOTIDE SEQUENCE [LARGE SCALE GENOMIC DNA]</scope>
    <source>
        <strain evidence="3 4">DSM 23514</strain>
    </source>
</reference>
<evidence type="ECO:0000259" key="1">
    <source>
        <dbReference type="Pfam" id="PF00149"/>
    </source>
</evidence>
<proteinExistence type="predicted"/>
<sequence>MKIVFISDTHGQHDLLNLPSGDMIVHAGDVSSRGTHIEVFKFLNWFGNLDFKYKIFIAGNHDFFFEIAESSFINSMIPEGVMYLNDTGVEIEGIKIWGSPIQPWFNNWAFNRERGEEIKQYWNKIPDNLDILITHGPPNGILDKTIRGESVGCEDLYDTISKVKPKIHVFGHIHEAYGVESKNGISFINASVLNLSYQMTNLPVTLTV</sequence>
<dbReference type="OrthoDB" id="332939at2"/>
<dbReference type="Pfam" id="PF00149">
    <property type="entry name" value="Metallophos"/>
    <property type="match status" value="1"/>
</dbReference>
<evidence type="ECO:0000313" key="4">
    <source>
        <dbReference type="Proteomes" id="UP000245667"/>
    </source>
</evidence>
<dbReference type="EMBL" id="QGGQ01000027">
    <property type="protein sequence ID" value="PWK16993.1"/>
    <property type="molecule type" value="Genomic_DNA"/>
</dbReference>
<name>A0A316DJZ9_9FLAO</name>
<comment type="caution">
    <text evidence="3">The sequence shown here is derived from an EMBL/GenBank/DDBJ whole genome shotgun (WGS) entry which is preliminary data.</text>
</comment>
<dbReference type="PANTHER" id="PTHR12905">
    <property type="entry name" value="METALLOPHOSPHOESTERASE"/>
    <property type="match status" value="1"/>
</dbReference>
<keyword evidence="5" id="KW-1185">Reference proteome</keyword>
<evidence type="ECO:0000313" key="3">
    <source>
        <dbReference type="EMBL" id="PWK16993.1"/>
    </source>
</evidence>
<dbReference type="RefSeq" id="WP_109655239.1">
    <property type="nucleotide sequence ID" value="NZ_JACWLN010000018.1"/>
</dbReference>
<dbReference type="AlphaFoldDB" id="A0A316DJZ9"/>
<dbReference type="PANTHER" id="PTHR12905:SF0">
    <property type="entry name" value="CALCINEURIN-LIKE PHOSPHOESTERASE DOMAIN-CONTAINING PROTEIN"/>
    <property type="match status" value="1"/>
</dbReference>
<dbReference type="InterPro" id="IPR004843">
    <property type="entry name" value="Calcineurin-like_PHP"/>
</dbReference>
<dbReference type="SUPFAM" id="SSF56300">
    <property type="entry name" value="Metallo-dependent phosphatases"/>
    <property type="match status" value="1"/>
</dbReference>
<dbReference type="Gene3D" id="3.60.21.10">
    <property type="match status" value="1"/>
</dbReference>
<dbReference type="GO" id="GO:0016787">
    <property type="term" value="F:hydrolase activity"/>
    <property type="evidence" value="ECO:0007669"/>
    <property type="project" value="InterPro"/>
</dbReference>
<evidence type="ECO:0000313" key="5">
    <source>
        <dbReference type="Proteomes" id="UP000651837"/>
    </source>
</evidence>
<evidence type="ECO:0000313" key="2">
    <source>
        <dbReference type="EMBL" id="MBD1263116.1"/>
    </source>
</evidence>